<keyword evidence="3" id="KW-1185">Reference proteome</keyword>
<comment type="caution">
    <text evidence="2">The sequence shown here is derived from an EMBL/GenBank/DDBJ whole genome shotgun (WGS) entry which is preliminary data.</text>
</comment>
<evidence type="ECO:0000313" key="3">
    <source>
        <dbReference type="Proteomes" id="UP001349994"/>
    </source>
</evidence>
<comment type="similarity">
    <text evidence="1">Belongs to the phD/YefM antitoxin family.</text>
</comment>
<dbReference type="Proteomes" id="UP001349994">
    <property type="component" value="Unassembled WGS sequence"/>
</dbReference>
<dbReference type="InterPro" id="IPR036165">
    <property type="entry name" value="YefM-like_sf"/>
</dbReference>
<evidence type="ECO:0000256" key="1">
    <source>
        <dbReference type="ARBA" id="ARBA00009981"/>
    </source>
</evidence>
<dbReference type="SUPFAM" id="SSF143120">
    <property type="entry name" value="YefM-like"/>
    <property type="match status" value="1"/>
</dbReference>
<name>A0ABU6IG89_9ACTN</name>
<accession>A0ABU6IG89</accession>
<reference evidence="2 3" key="1">
    <citation type="submission" date="2024-01" db="EMBL/GenBank/DDBJ databases">
        <title>novel species in genus Adlercreutzia.</title>
        <authorList>
            <person name="Liu X."/>
        </authorList>
    </citation>
    <scope>NUCLEOTIDE SEQUENCE [LARGE SCALE GENOMIC DNA]</scope>
    <source>
        <strain evidence="2 3">R7</strain>
    </source>
</reference>
<sequence>MNVFTSTELASKTKAVCATVREDGCAFVTNNGKIDCMMIDLSMFDTINEAIHSYDQWVAQHELERMWQRNAESTVTLEDIDAEIAAVRAERREEAAR</sequence>
<evidence type="ECO:0008006" key="4">
    <source>
        <dbReference type="Google" id="ProtNLM"/>
    </source>
</evidence>
<protein>
    <recommendedName>
        <fullName evidence="4">Type II toxin-antitoxin system Phd/YefM family antitoxin</fullName>
    </recommendedName>
</protein>
<dbReference type="EMBL" id="JAYMFF010000003">
    <property type="protein sequence ID" value="MEC4175415.1"/>
    <property type="molecule type" value="Genomic_DNA"/>
</dbReference>
<organism evidence="2 3">
    <name type="scientific">Adlercreutzia wanghongyangiae</name>
    <dbReference type="NCBI Taxonomy" id="3111451"/>
    <lineage>
        <taxon>Bacteria</taxon>
        <taxon>Bacillati</taxon>
        <taxon>Actinomycetota</taxon>
        <taxon>Coriobacteriia</taxon>
        <taxon>Eggerthellales</taxon>
        <taxon>Eggerthellaceae</taxon>
        <taxon>Adlercreutzia</taxon>
    </lineage>
</organism>
<gene>
    <name evidence="2" type="ORF">VIN30_03005</name>
</gene>
<evidence type="ECO:0000313" key="2">
    <source>
        <dbReference type="EMBL" id="MEC4175415.1"/>
    </source>
</evidence>
<proteinExistence type="inferred from homology"/>
<dbReference type="RefSeq" id="WP_326423960.1">
    <property type="nucleotide sequence ID" value="NZ_JAYMFF010000003.1"/>
</dbReference>